<dbReference type="PROSITE" id="PS50850">
    <property type="entry name" value="MFS"/>
    <property type="match status" value="1"/>
</dbReference>
<comment type="subcellular location">
    <subcellularLocation>
        <location evidence="1">Membrane</location>
        <topology evidence="1">Multi-pass membrane protein</topology>
    </subcellularLocation>
</comment>
<feature type="transmembrane region" description="Helical" evidence="6">
    <location>
        <begin position="325"/>
        <end position="344"/>
    </location>
</feature>
<keyword evidence="2" id="KW-0813">Transport</keyword>
<feature type="transmembrane region" description="Helical" evidence="6">
    <location>
        <begin position="156"/>
        <end position="177"/>
    </location>
</feature>
<feature type="transmembrane region" description="Helical" evidence="6">
    <location>
        <begin position="7"/>
        <end position="29"/>
    </location>
</feature>
<evidence type="ECO:0000256" key="1">
    <source>
        <dbReference type="ARBA" id="ARBA00004141"/>
    </source>
</evidence>
<dbReference type="Pfam" id="PF07690">
    <property type="entry name" value="MFS_1"/>
    <property type="match status" value="1"/>
</dbReference>
<dbReference type="InterPro" id="IPR036259">
    <property type="entry name" value="MFS_trans_sf"/>
</dbReference>
<dbReference type="PANTHER" id="PTHR42718">
    <property type="entry name" value="MAJOR FACILITATOR SUPERFAMILY MULTIDRUG TRANSPORTER MFSC"/>
    <property type="match status" value="1"/>
</dbReference>
<comment type="caution">
    <text evidence="8">The sequence shown here is derived from an EMBL/GenBank/DDBJ whole genome shotgun (WGS) entry which is preliminary data.</text>
</comment>
<dbReference type="InterPro" id="IPR011701">
    <property type="entry name" value="MFS"/>
</dbReference>
<dbReference type="GO" id="GO:0016020">
    <property type="term" value="C:membrane"/>
    <property type="evidence" value="ECO:0007669"/>
    <property type="project" value="UniProtKB-SubCell"/>
</dbReference>
<dbReference type="OrthoDB" id="9791756at2"/>
<feature type="transmembrane region" description="Helical" evidence="6">
    <location>
        <begin position="233"/>
        <end position="255"/>
    </location>
</feature>
<feature type="transmembrane region" description="Helical" evidence="6">
    <location>
        <begin position="71"/>
        <end position="90"/>
    </location>
</feature>
<evidence type="ECO:0000256" key="4">
    <source>
        <dbReference type="ARBA" id="ARBA00022989"/>
    </source>
</evidence>
<gene>
    <name evidence="8" type="ORF">KIN_08800</name>
</gene>
<protein>
    <recommendedName>
        <fullName evidence="7">Major facilitator superfamily (MFS) profile domain-containing protein</fullName>
    </recommendedName>
</protein>
<feature type="transmembrane region" description="Helical" evidence="6">
    <location>
        <begin position="202"/>
        <end position="221"/>
    </location>
</feature>
<keyword evidence="9" id="KW-1185">Reference proteome</keyword>
<keyword evidence="3 6" id="KW-0812">Transmembrane</keyword>
<dbReference type="InterPro" id="IPR020846">
    <property type="entry name" value="MFS_dom"/>
</dbReference>
<dbReference type="RefSeq" id="WP_159804701.1">
    <property type="nucleotide sequence ID" value="NZ_BLJE01000001.1"/>
</dbReference>
<evidence type="ECO:0000256" key="6">
    <source>
        <dbReference type="SAM" id="Phobius"/>
    </source>
</evidence>
<keyword evidence="5 6" id="KW-0472">Membrane</keyword>
<feature type="domain" description="Major facilitator superfamily (MFS) profile" evidence="7">
    <location>
        <begin position="5"/>
        <end position="376"/>
    </location>
</feature>
<feature type="transmembrane region" description="Helical" evidence="6">
    <location>
        <begin position="350"/>
        <end position="372"/>
    </location>
</feature>
<feature type="transmembrane region" description="Helical" evidence="6">
    <location>
        <begin position="289"/>
        <end position="313"/>
    </location>
</feature>
<dbReference type="EMBL" id="BLJE01000001">
    <property type="protein sequence ID" value="GFE63806.1"/>
    <property type="molecule type" value="Genomic_DNA"/>
</dbReference>
<dbReference type="GO" id="GO:0022857">
    <property type="term" value="F:transmembrane transporter activity"/>
    <property type="evidence" value="ECO:0007669"/>
    <property type="project" value="InterPro"/>
</dbReference>
<evidence type="ECO:0000313" key="9">
    <source>
        <dbReference type="Proteomes" id="UP000436822"/>
    </source>
</evidence>
<feature type="transmembrane region" description="Helical" evidence="6">
    <location>
        <begin position="41"/>
        <end position="62"/>
    </location>
</feature>
<evidence type="ECO:0000313" key="8">
    <source>
        <dbReference type="EMBL" id="GFE63806.1"/>
    </source>
</evidence>
<proteinExistence type="predicted"/>
<accession>A0A6N6JCC6</accession>
<feature type="transmembrane region" description="Helical" evidence="6">
    <location>
        <begin position="267"/>
        <end position="283"/>
    </location>
</feature>
<dbReference type="AlphaFoldDB" id="A0A6N6JCC6"/>
<dbReference type="Proteomes" id="UP000436822">
    <property type="component" value="Unassembled WGS sequence"/>
</dbReference>
<dbReference type="SUPFAM" id="SSF103473">
    <property type="entry name" value="MFS general substrate transporter"/>
    <property type="match status" value="1"/>
</dbReference>
<keyword evidence="4 6" id="KW-1133">Transmembrane helix</keyword>
<name>A0A6N6JCC6_9RHOB</name>
<feature type="transmembrane region" description="Helical" evidence="6">
    <location>
        <begin position="129"/>
        <end position="150"/>
    </location>
</feature>
<reference evidence="8 9" key="1">
    <citation type="submission" date="2019-12" db="EMBL/GenBank/DDBJ databases">
        <title>Litoreibacter badius sp. nov., a novel bacteriochlorophyll a-containing bacterium in the genus Litoreibacter.</title>
        <authorList>
            <person name="Kanamuro M."/>
            <person name="Takabe Y."/>
            <person name="Mori K."/>
            <person name="Takaichi S."/>
            <person name="Hanada S."/>
        </authorList>
    </citation>
    <scope>NUCLEOTIDE SEQUENCE [LARGE SCALE GENOMIC DNA]</scope>
    <source>
        <strain evidence="8 9">K6</strain>
    </source>
</reference>
<evidence type="ECO:0000259" key="7">
    <source>
        <dbReference type="PROSITE" id="PS50850"/>
    </source>
</evidence>
<organism evidence="8 9">
    <name type="scientific">Litoreibacter roseus</name>
    <dbReference type="NCBI Taxonomy" id="2601869"/>
    <lineage>
        <taxon>Bacteria</taxon>
        <taxon>Pseudomonadati</taxon>
        <taxon>Pseudomonadota</taxon>
        <taxon>Alphaproteobacteria</taxon>
        <taxon>Rhodobacterales</taxon>
        <taxon>Roseobacteraceae</taxon>
        <taxon>Litoreibacter</taxon>
    </lineage>
</organism>
<evidence type="ECO:0000256" key="3">
    <source>
        <dbReference type="ARBA" id="ARBA00022692"/>
    </source>
</evidence>
<evidence type="ECO:0000256" key="2">
    <source>
        <dbReference type="ARBA" id="ARBA00022448"/>
    </source>
</evidence>
<feature type="transmembrane region" description="Helical" evidence="6">
    <location>
        <begin position="96"/>
        <end position="117"/>
    </location>
</feature>
<evidence type="ECO:0000256" key="5">
    <source>
        <dbReference type="ARBA" id="ARBA00023136"/>
    </source>
</evidence>
<dbReference type="Gene3D" id="1.20.1250.20">
    <property type="entry name" value="MFS general substrate transporter like domains"/>
    <property type="match status" value="1"/>
</dbReference>
<dbReference type="PANTHER" id="PTHR42718:SF9">
    <property type="entry name" value="MAJOR FACILITATOR SUPERFAMILY MULTIDRUG TRANSPORTER MFSC"/>
    <property type="match status" value="1"/>
</dbReference>
<sequence>MAHAAIYAPVVAHIAFVMELTLVPLLLPSMRSQFGLSFSELAWVFNSYSVAIAVGVLVGGLFGDTFKTTKVFGCGVLVFLTGSLVLAASVNAEMLIVGRILQGFGAGVFSPLVPVLLTQNAPEKPGRMLILWGSLAGYVAALAPLAYSGILGVGNWNVAFGLIAALAAIALSILLWLPTSKEPDEPRREKLDYLTIFRARDLWLTLAYVFLTYGAITYFLFRLPLWLSETSIGTTSTGFIISTLWLTFSVLSALLRNKVDQAHVQTIMLAAPLLIAIGVLISYNDNPILLIGSAILVGSGLACSNAPSTQLILRHAPRGMSAVSVSLDITLARFGGIVAVAALADAGLSVAGPVICVGCFAAALCTLVIFRLPTNIETEIRT</sequence>